<evidence type="ECO:0000313" key="12">
    <source>
        <dbReference type="EMBL" id="SJL10902.1"/>
    </source>
</evidence>
<evidence type="ECO:0000256" key="5">
    <source>
        <dbReference type="ARBA" id="ARBA00022946"/>
    </source>
</evidence>
<feature type="domain" description="Peptidase M16 N-terminal" evidence="11">
    <location>
        <begin position="25"/>
        <end position="184"/>
    </location>
</feature>
<keyword evidence="2" id="KW-0813">Transport</keyword>
<evidence type="ECO:0000256" key="3">
    <source>
        <dbReference type="ARBA" id="ARBA00022660"/>
    </source>
</evidence>
<evidence type="ECO:0000256" key="2">
    <source>
        <dbReference type="ARBA" id="ARBA00022448"/>
    </source>
</evidence>
<reference evidence="13" key="1">
    <citation type="journal article" date="2017" name="Nat. Ecol. Evol.">
        <title>Genome expansion and lineage-specific genetic innovations in the forest pathogenic fungi Armillaria.</title>
        <authorList>
            <person name="Sipos G."/>
            <person name="Prasanna A.N."/>
            <person name="Walter M.C."/>
            <person name="O'Connor E."/>
            <person name="Balint B."/>
            <person name="Krizsan K."/>
            <person name="Kiss B."/>
            <person name="Hess J."/>
            <person name="Varga T."/>
            <person name="Slot J."/>
            <person name="Riley R."/>
            <person name="Boka B."/>
            <person name="Rigling D."/>
            <person name="Barry K."/>
            <person name="Lee J."/>
            <person name="Mihaltcheva S."/>
            <person name="LaButti K."/>
            <person name="Lipzen A."/>
            <person name="Waldron R."/>
            <person name="Moloney N.M."/>
            <person name="Sperisen C."/>
            <person name="Kredics L."/>
            <person name="Vagvoelgyi C."/>
            <person name="Patrignani A."/>
            <person name="Fitzpatrick D."/>
            <person name="Nagy I."/>
            <person name="Doyle S."/>
            <person name="Anderson J.B."/>
            <person name="Grigoriev I.V."/>
            <person name="Gueldener U."/>
            <person name="Muensterkoetter M."/>
            <person name="Nagy L.G."/>
        </authorList>
    </citation>
    <scope>NUCLEOTIDE SEQUENCE [LARGE SCALE GENOMIC DNA]</scope>
    <source>
        <strain evidence="13">C18/9</strain>
    </source>
</reference>
<keyword evidence="4" id="KW-0999">Mitochondrion inner membrane</keyword>
<dbReference type="STRING" id="47428.A0A284RQ48"/>
<dbReference type="PANTHER" id="PTHR11851">
    <property type="entry name" value="METALLOPROTEASE"/>
    <property type="match status" value="1"/>
</dbReference>
<evidence type="ECO:0000313" key="13">
    <source>
        <dbReference type="Proteomes" id="UP000219338"/>
    </source>
</evidence>
<accession>A0A284RQ48</accession>
<dbReference type="Gene3D" id="3.30.830.10">
    <property type="entry name" value="Metalloenzyme, LuxS/M16 peptidase-like"/>
    <property type="match status" value="2"/>
</dbReference>
<dbReference type="EMBL" id="FUEG01000013">
    <property type="protein sequence ID" value="SJL10902.1"/>
    <property type="molecule type" value="Genomic_DNA"/>
</dbReference>
<organism evidence="12 13">
    <name type="scientific">Armillaria ostoyae</name>
    <name type="common">Armillaria root rot fungus</name>
    <dbReference type="NCBI Taxonomy" id="47428"/>
    <lineage>
        <taxon>Eukaryota</taxon>
        <taxon>Fungi</taxon>
        <taxon>Dikarya</taxon>
        <taxon>Basidiomycota</taxon>
        <taxon>Agaricomycotina</taxon>
        <taxon>Agaricomycetes</taxon>
        <taxon>Agaricomycetidae</taxon>
        <taxon>Agaricales</taxon>
        <taxon>Marasmiineae</taxon>
        <taxon>Physalacriaceae</taxon>
        <taxon>Armillaria</taxon>
    </lineage>
</organism>
<dbReference type="Proteomes" id="UP000219338">
    <property type="component" value="Unassembled WGS sequence"/>
</dbReference>
<dbReference type="OrthoDB" id="6369905at2759"/>
<keyword evidence="3" id="KW-0679">Respiratory chain</keyword>
<protein>
    <recommendedName>
        <fullName evidence="10">Cytochrome b-c1 complex subunit 2, mitochondrial</fullName>
    </recommendedName>
</protein>
<dbReference type="InterPro" id="IPR011765">
    <property type="entry name" value="Pept_M16_N"/>
</dbReference>
<evidence type="ECO:0000256" key="1">
    <source>
        <dbReference type="ARBA" id="ARBA00004443"/>
    </source>
</evidence>
<keyword evidence="6" id="KW-0249">Electron transport</keyword>
<evidence type="ECO:0000256" key="4">
    <source>
        <dbReference type="ARBA" id="ARBA00022792"/>
    </source>
</evidence>
<comment type="subcellular location">
    <subcellularLocation>
        <location evidence="1">Mitochondrion inner membrane</location>
        <topology evidence="1">Peripheral membrane protein</topology>
        <orientation evidence="1">Matrix side</orientation>
    </subcellularLocation>
</comment>
<dbReference type="FunFam" id="3.30.830.10:FF:000039">
    <property type="entry name" value="Ubiquinol-cytochrome c reductase core subunit 2"/>
    <property type="match status" value="1"/>
</dbReference>
<dbReference type="GO" id="GO:0005743">
    <property type="term" value="C:mitochondrial inner membrane"/>
    <property type="evidence" value="ECO:0007669"/>
    <property type="project" value="UniProtKB-SubCell"/>
</dbReference>
<evidence type="ECO:0000256" key="9">
    <source>
        <dbReference type="ARBA" id="ARBA00038146"/>
    </source>
</evidence>
<dbReference type="AlphaFoldDB" id="A0A284RQ48"/>
<dbReference type="PANTHER" id="PTHR11851:SF209">
    <property type="entry name" value="CYTOCHROME B-C1 COMPLEX SUBUNIT 2, MITOCHONDRIAL"/>
    <property type="match status" value="1"/>
</dbReference>
<proteinExistence type="inferred from homology"/>
<name>A0A284RQ48_ARMOS</name>
<dbReference type="GO" id="GO:0046872">
    <property type="term" value="F:metal ion binding"/>
    <property type="evidence" value="ECO:0007669"/>
    <property type="project" value="InterPro"/>
</dbReference>
<evidence type="ECO:0000256" key="8">
    <source>
        <dbReference type="ARBA" id="ARBA00023136"/>
    </source>
</evidence>
<dbReference type="OMA" id="APKFALY"/>
<evidence type="ECO:0000259" key="11">
    <source>
        <dbReference type="Pfam" id="PF00675"/>
    </source>
</evidence>
<evidence type="ECO:0000256" key="10">
    <source>
        <dbReference type="ARBA" id="ARBA00040751"/>
    </source>
</evidence>
<keyword evidence="8" id="KW-0472">Membrane</keyword>
<sequence length="437" mass="45209">MLAARRVPRIARSFATVADSAGYKVAAVDANQPTSSVTFLVKAGSRFETKPGAAHVLKNFSFKASLHYYCLFCVLIIEQSSAFRSALGTIRQSELYGGVLSASLGREHLALTAEFLRGDEEFFVQLLAEYVQSAKFTRHEFQEYVTPVVEAESTQASSDPVVYAVELAHALAFRNGLGSSLFATPHSPLTVEDVSAFAKNAFTKENIAVLGTGIDQGTLSELVQRFSGAAKSTGATSSTSASSYFGGETRLQAHGGPETVFIGFGTTGTPSPDLAAFSAYLSPTPSIKWSQGLSPIASAIPAGTSVQSVYLPYSDASLFGLLVQGPSGASVKEAGKVAVQALKAAAQGLSKEDAAKAAAKAKFAAASAIEGRDSFINVLGSKVLAGSDASVNAVLEPFASVTAASVSKAASSLVSAKPTFVAVGDIASLPYADELGL</sequence>
<dbReference type="SUPFAM" id="SSF63411">
    <property type="entry name" value="LuxS/MPP-like metallohydrolase"/>
    <property type="match status" value="2"/>
</dbReference>
<evidence type="ECO:0000256" key="6">
    <source>
        <dbReference type="ARBA" id="ARBA00022982"/>
    </source>
</evidence>
<keyword evidence="7" id="KW-0496">Mitochondrion</keyword>
<dbReference type="InterPro" id="IPR011249">
    <property type="entry name" value="Metalloenz_LuxS/M16"/>
</dbReference>
<keyword evidence="5" id="KW-0809">Transit peptide</keyword>
<gene>
    <name evidence="12" type="ORF">ARMOST_14297</name>
</gene>
<dbReference type="Pfam" id="PF00675">
    <property type="entry name" value="Peptidase_M16"/>
    <property type="match status" value="1"/>
</dbReference>
<keyword evidence="13" id="KW-1185">Reference proteome</keyword>
<evidence type="ECO:0000256" key="7">
    <source>
        <dbReference type="ARBA" id="ARBA00023128"/>
    </source>
</evidence>
<comment type="similarity">
    <text evidence="9">Belongs to the peptidase M16 family. UQCRC2/QCR2 subfamily.</text>
</comment>
<dbReference type="InterPro" id="IPR050361">
    <property type="entry name" value="MPP/UQCRC_Complex"/>
</dbReference>